<feature type="region of interest" description="Disordered" evidence="1">
    <location>
        <begin position="324"/>
        <end position="348"/>
    </location>
</feature>
<dbReference type="Pfam" id="PF20263">
    <property type="entry name" value="LYRM2-like"/>
    <property type="match status" value="1"/>
</dbReference>
<protein>
    <recommendedName>
        <fullName evidence="2">LYR motif-containing protein Cup1-like N-terminal domain-containing protein</fullName>
    </recommendedName>
</protein>
<evidence type="ECO:0000259" key="2">
    <source>
        <dbReference type="Pfam" id="PF20263"/>
    </source>
</evidence>
<dbReference type="CDD" id="cd20273">
    <property type="entry name" value="Complex1_LYR_unchar"/>
    <property type="match status" value="1"/>
</dbReference>
<dbReference type="OrthoDB" id="5521299at2759"/>
<proteinExistence type="predicted"/>
<evidence type="ECO:0000256" key="1">
    <source>
        <dbReference type="SAM" id="MobiDB-lite"/>
    </source>
</evidence>
<organism evidence="3 4">
    <name type="scientific">Penicillium antarcticum</name>
    <dbReference type="NCBI Taxonomy" id="416450"/>
    <lineage>
        <taxon>Eukaryota</taxon>
        <taxon>Fungi</taxon>
        <taxon>Dikarya</taxon>
        <taxon>Ascomycota</taxon>
        <taxon>Pezizomycotina</taxon>
        <taxon>Eurotiomycetes</taxon>
        <taxon>Eurotiomycetidae</taxon>
        <taxon>Eurotiales</taxon>
        <taxon>Aspergillaceae</taxon>
        <taxon>Penicillium</taxon>
    </lineage>
</organism>
<name>A0A1V6PQN4_9EURO</name>
<comment type="caution">
    <text evidence="3">The sequence shown here is derived from an EMBL/GenBank/DDBJ whole genome shotgun (WGS) entry which is preliminary data.</text>
</comment>
<dbReference type="Proteomes" id="UP000191672">
    <property type="component" value="Unassembled WGS sequence"/>
</dbReference>
<evidence type="ECO:0000313" key="4">
    <source>
        <dbReference type="Proteomes" id="UP000191672"/>
    </source>
</evidence>
<accession>A0A1V6PQN4</accession>
<gene>
    <name evidence="3" type="ORF">PENANT_c055G02171</name>
</gene>
<keyword evidence="4" id="KW-1185">Reference proteome</keyword>
<dbReference type="AlphaFoldDB" id="A0A1V6PQN4"/>
<evidence type="ECO:0000313" key="3">
    <source>
        <dbReference type="EMBL" id="OQD79295.1"/>
    </source>
</evidence>
<dbReference type="EMBL" id="MDYN01000055">
    <property type="protein sequence ID" value="OQD79295.1"/>
    <property type="molecule type" value="Genomic_DNA"/>
</dbReference>
<sequence>MAKLQPQHWLGNLSTPQQWRHLLRATLRECTYLPDPVARTYMREHVLSRYRAVSSRHSKAGPQMVHAARNGLSVLQRANEGYSRPLEKILYLSYGRTGKRRHEMLAELLKPENPGIPNDTQAAKELISAPLKFHDGWQPPAIVRSLALSHVRNPVITSSRVRPLIKAVSPPIPKQDIWGKELAQSRKVKIRKHWYFATLNSLLPPLPEEDLRTLDGLVSGTTPWEPVKRRKGVKSEANARSESAVLKLLVKGPEKENTFADYANGRPHVITARFMRRLWRRISALVPRQSWNEVSQKWRFEWDTPKLIPTLSYSLDSRIDSGAFFEEPPKPFRGNAKKPVRGEQPLPQ</sequence>
<feature type="domain" description="LYR motif-containing protein Cup1-like N-terminal" evidence="2">
    <location>
        <begin position="22"/>
        <end position="105"/>
    </location>
</feature>
<reference evidence="4" key="1">
    <citation type="journal article" date="2017" name="Nat. Microbiol.">
        <title>Global analysis of biosynthetic gene clusters reveals vast potential of secondary metabolite production in Penicillium species.</title>
        <authorList>
            <person name="Nielsen J.C."/>
            <person name="Grijseels S."/>
            <person name="Prigent S."/>
            <person name="Ji B."/>
            <person name="Dainat J."/>
            <person name="Nielsen K.F."/>
            <person name="Frisvad J.C."/>
            <person name="Workman M."/>
            <person name="Nielsen J."/>
        </authorList>
    </citation>
    <scope>NUCLEOTIDE SEQUENCE [LARGE SCALE GENOMIC DNA]</scope>
    <source>
        <strain evidence="4">IBT 31811</strain>
    </source>
</reference>
<dbReference type="InterPro" id="IPR046896">
    <property type="entry name" value="Cup1-like_N"/>
</dbReference>